<sequence>MGEGTTRDSIEKVRMVCGQCGSDEVTRDAWAAWDAEAQQWALRATFDYAFCHHCMTDAKIEEVPC</sequence>
<evidence type="ECO:0000313" key="1">
    <source>
        <dbReference type="EMBL" id="MEJ5976739.1"/>
    </source>
</evidence>
<organism evidence="1 2">
    <name type="scientific">Novosphingobium anseongense</name>
    <dbReference type="NCBI Taxonomy" id="3133436"/>
    <lineage>
        <taxon>Bacteria</taxon>
        <taxon>Pseudomonadati</taxon>
        <taxon>Pseudomonadota</taxon>
        <taxon>Alphaproteobacteria</taxon>
        <taxon>Sphingomonadales</taxon>
        <taxon>Sphingomonadaceae</taxon>
        <taxon>Novosphingobium</taxon>
    </lineage>
</organism>
<dbReference type="EMBL" id="JBBHJZ010000002">
    <property type="protein sequence ID" value="MEJ5976739.1"/>
    <property type="molecule type" value="Genomic_DNA"/>
</dbReference>
<name>A0ABU8RUF4_9SPHN</name>
<reference evidence="1 2" key="1">
    <citation type="submission" date="2024-03" db="EMBL/GenBank/DDBJ databases">
        <authorList>
            <person name="Jo J.-H."/>
        </authorList>
    </citation>
    <scope>NUCLEOTIDE SEQUENCE [LARGE SCALE GENOMIC DNA]</scope>
    <source>
        <strain evidence="1 2">PS1R-30</strain>
    </source>
</reference>
<dbReference type="Proteomes" id="UP001361239">
    <property type="component" value="Unassembled WGS sequence"/>
</dbReference>
<proteinExistence type="predicted"/>
<gene>
    <name evidence="1" type="ORF">WG901_08850</name>
</gene>
<evidence type="ECO:0000313" key="2">
    <source>
        <dbReference type="Proteomes" id="UP001361239"/>
    </source>
</evidence>
<protein>
    <submittedName>
        <fullName evidence="1">Uncharacterized protein</fullName>
    </submittedName>
</protein>
<dbReference type="RefSeq" id="WP_339586701.1">
    <property type="nucleotide sequence ID" value="NZ_JBBHJZ010000002.1"/>
</dbReference>
<keyword evidence="2" id="KW-1185">Reference proteome</keyword>
<comment type="caution">
    <text evidence="1">The sequence shown here is derived from an EMBL/GenBank/DDBJ whole genome shotgun (WGS) entry which is preliminary data.</text>
</comment>
<accession>A0ABU8RUF4</accession>